<organism evidence="3 4">
    <name type="scientific">Rudaeicoccus suwonensis</name>
    <dbReference type="NCBI Taxonomy" id="657409"/>
    <lineage>
        <taxon>Bacteria</taxon>
        <taxon>Bacillati</taxon>
        <taxon>Actinomycetota</taxon>
        <taxon>Actinomycetes</taxon>
        <taxon>Micrococcales</taxon>
        <taxon>Dermacoccaceae</taxon>
        <taxon>Rudaeicoccus</taxon>
    </lineage>
</organism>
<gene>
    <name evidence="3" type="ORF">BKA23_1926</name>
</gene>
<name>A0A561EBW1_9MICO</name>
<evidence type="ECO:0000313" key="3">
    <source>
        <dbReference type="EMBL" id="TWE13097.1"/>
    </source>
</evidence>
<dbReference type="RefSeq" id="WP_145227511.1">
    <property type="nucleotide sequence ID" value="NZ_VIVQ01000001.1"/>
</dbReference>
<keyword evidence="2" id="KW-0663">Pyridoxal phosphate</keyword>
<accession>A0A561EBW1</accession>
<dbReference type="InterPro" id="IPR015424">
    <property type="entry name" value="PyrdxlP-dep_Trfase"/>
</dbReference>
<dbReference type="GO" id="GO:0008483">
    <property type="term" value="F:transaminase activity"/>
    <property type="evidence" value="ECO:0007669"/>
    <property type="project" value="TreeGrafter"/>
</dbReference>
<proteinExistence type="inferred from homology"/>
<dbReference type="Proteomes" id="UP000318297">
    <property type="component" value="Unassembled WGS sequence"/>
</dbReference>
<dbReference type="OrthoDB" id="3181046at2"/>
<comment type="caution">
    <text evidence="3">The sequence shown here is derived from an EMBL/GenBank/DDBJ whole genome shotgun (WGS) entry which is preliminary data.</text>
</comment>
<protein>
    <submittedName>
        <fullName evidence="3">dTDP-4-amino-4,6-dideoxygalactose transaminase</fullName>
    </submittedName>
</protein>
<dbReference type="PANTHER" id="PTHR30244:SF34">
    <property type="entry name" value="DTDP-4-AMINO-4,6-DIDEOXYGALACTOSE TRANSAMINASE"/>
    <property type="match status" value="1"/>
</dbReference>
<dbReference type="InterPro" id="IPR015422">
    <property type="entry name" value="PyrdxlP-dep_Trfase_small"/>
</dbReference>
<evidence type="ECO:0000313" key="4">
    <source>
        <dbReference type="Proteomes" id="UP000318297"/>
    </source>
</evidence>
<evidence type="ECO:0000256" key="2">
    <source>
        <dbReference type="RuleBase" id="RU004508"/>
    </source>
</evidence>
<dbReference type="InterPro" id="IPR000653">
    <property type="entry name" value="DegT/StrS_aminotransferase"/>
</dbReference>
<dbReference type="EMBL" id="VIVQ01000001">
    <property type="protein sequence ID" value="TWE13097.1"/>
    <property type="molecule type" value="Genomic_DNA"/>
</dbReference>
<dbReference type="PANTHER" id="PTHR30244">
    <property type="entry name" value="TRANSAMINASE"/>
    <property type="match status" value="1"/>
</dbReference>
<sequence length="390" mass="42126">MATSSRPQLTDAHRHLATITDTDPSDWHLVFRARYAMALAFGAMADLHGPGDVATQLLTCATAVDPIMVGGLRPEYAEVSPASLALDPEALELTDATRAVVLQHTFGIIDDARSIALREKANRAGVILVEDSAHCVGRMARDADGMPLADLSIHSFGAEKILPTRFGGAIWVNPRLSDRALHHRLTTDLTELPAVSTAVSLRSRAYRNQVRVLNRLPGAVSAQARSAMTALRLFEPLIGPAERRGGLERTPMQPAPWMTAQAAHHLGRITEIERGRAAATAEYLRALAGHVQMPDTIDAAAPLVRFPFFVDSTETAERLIRELTAGGVYAGRWYRPALFPGPDDPAAYNLDPASTTPQTQDLIARIVNLPTTLDVAGARRAADLLLSLRS</sequence>
<dbReference type="GO" id="GO:0000271">
    <property type="term" value="P:polysaccharide biosynthetic process"/>
    <property type="evidence" value="ECO:0007669"/>
    <property type="project" value="TreeGrafter"/>
</dbReference>
<dbReference type="Gene3D" id="3.40.640.10">
    <property type="entry name" value="Type I PLP-dependent aspartate aminotransferase-like (Major domain)"/>
    <property type="match status" value="1"/>
</dbReference>
<dbReference type="Pfam" id="PF01041">
    <property type="entry name" value="DegT_DnrJ_EryC1"/>
    <property type="match status" value="1"/>
</dbReference>
<evidence type="ECO:0000256" key="1">
    <source>
        <dbReference type="ARBA" id="ARBA00001933"/>
    </source>
</evidence>
<comment type="similarity">
    <text evidence="2">Belongs to the DegT/DnrJ/EryC1 family.</text>
</comment>
<dbReference type="Gene3D" id="3.90.1150.10">
    <property type="entry name" value="Aspartate Aminotransferase, domain 1"/>
    <property type="match status" value="1"/>
</dbReference>
<dbReference type="GO" id="GO:0030170">
    <property type="term" value="F:pyridoxal phosphate binding"/>
    <property type="evidence" value="ECO:0007669"/>
    <property type="project" value="TreeGrafter"/>
</dbReference>
<comment type="cofactor">
    <cofactor evidence="1">
        <name>pyridoxal 5'-phosphate</name>
        <dbReference type="ChEBI" id="CHEBI:597326"/>
    </cofactor>
</comment>
<dbReference type="InterPro" id="IPR015421">
    <property type="entry name" value="PyrdxlP-dep_Trfase_major"/>
</dbReference>
<keyword evidence="4" id="KW-1185">Reference proteome</keyword>
<reference evidence="3 4" key="1">
    <citation type="submission" date="2019-06" db="EMBL/GenBank/DDBJ databases">
        <title>Sequencing the genomes of 1000 actinobacteria strains.</title>
        <authorList>
            <person name="Klenk H.-P."/>
        </authorList>
    </citation>
    <scope>NUCLEOTIDE SEQUENCE [LARGE SCALE GENOMIC DNA]</scope>
    <source>
        <strain evidence="3 4">DSM 19560</strain>
    </source>
</reference>
<dbReference type="AlphaFoldDB" id="A0A561EBW1"/>
<dbReference type="SUPFAM" id="SSF53383">
    <property type="entry name" value="PLP-dependent transferases"/>
    <property type="match status" value="1"/>
</dbReference>